<keyword evidence="3" id="KW-1185">Reference proteome</keyword>
<sequence>MDTATVQGALCVGDMPERVAILRVPRAPRRTPAANTLDHLLGAVSLVERSRAATPAKASTITSPSFAHGSDSVTNHPR</sequence>
<dbReference type="EMBL" id="JAAOYM010000001">
    <property type="protein sequence ID" value="NIJ10065.1"/>
    <property type="molecule type" value="Genomic_DNA"/>
</dbReference>
<name>A0A7X5ULA4_9PSEU</name>
<dbReference type="Proteomes" id="UP000545493">
    <property type="component" value="Unassembled WGS sequence"/>
</dbReference>
<comment type="caution">
    <text evidence="2">The sequence shown here is derived from an EMBL/GenBank/DDBJ whole genome shotgun (WGS) entry which is preliminary data.</text>
</comment>
<protein>
    <submittedName>
        <fullName evidence="2">Uncharacterized protein</fullName>
    </submittedName>
</protein>
<evidence type="ECO:0000256" key="1">
    <source>
        <dbReference type="SAM" id="MobiDB-lite"/>
    </source>
</evidence>
<proteinExistence type="predicted"/>
<gene>
    <name evidence="2" type="ORF">FHU38_000409</name>
</gene>
<accession>A0A7X5ULA4</accession>
<dbReference type="AlphaFoldDB" id="A0A7X5ULA4"/>
<reference evidence="2 3" key="1">
    <citation type="submission" date="2020-03" db="EMBL/GenBank/DDBJ databases">
        <title>Sequencing the genomes of 1000 actinobacteria strains.</title>
        <authorList>
            <person name="Klenk H.-P."/>
        </authorList>
    </citation>
    <scope>NUCLEOTIDE SEQUENCE [LARGE SCALE GENOMIC DNA]</scope>
    <source>
        <strain evidence="2 3">DSM 45685</strain>
    </source>
</reference>
<feature type="region of interest" description="Disordered" evidence="1">
    <location>
        <begin position="50"/>
        <end position="78"/>
    </location>
</feature>
<feature type="compositionally biased region" description="Polar residues" evidence="1">
    <location>
        <begin position="57"/>
        <end position="78"/>
    </location>
</feature>
<evidence type="ECO:0000313" key="3">
    <source>
        <dbReference type="Proteomes" id="UP000545493"/>
    </source>
</evidence>
<evidence type="ECO:0000313" key="2">
    <source>
        <dbReference type="EMBL" id="NIJ10065.1"/>
    </source>
</evidence>
<organism evidence="2 3">
    <name type="scientific">Saccharomonospora amisosensis</name>
    <dbReference type="NCBI Taxonomy" id="1128677"/>
    <lineage>
        <taxon>Bacteria</taxon>
        <taxon>Bacillati</taxon>
        <taxon>Actinomycetota</taxon>
        <taxon>Actinomycetes</taxon>
        <taxon>Pseudonocardiales</taxon>
        <taxon>Pseudonocardiaceae</taxon>
        <taxon>Saccharomonospora</taxon>
    </lineage>
</organism>